<feature type="chain" id="PRO_5046582360" evidence="1">
    <location>
        <begin position="29"/>
        <end position="169"/>
    </location>
</feature>
<keyword evidence="4" id="KW-1185">Reference proteome</keyword>
<sequence length="169" mass="18297">MRTPTINSKALTLCAVFASLAFTTQAQAGAAKDGSMAMPADYKQWDAFLSGIEKKSGHIRDIYINSIGAKAQKGQPFADGTVSVMEIYKASGSAGSMTKGELQKVFVMYKNAGNGKYAPAGLQNGDWAYSAFDGKGNKLDVNYDGCRSCHLPLTTSDYIFHYNKYFANR</sequence>
<feature type="domain" description="Cytochrome P460" evidence="2">
    <location>
        <begin position="39"/>
        <end position="160"/>
    </location>
</feature>
<evidence type="ECO:0000313" key="4">
    <source>
        <dbReference type="Proteomes" id="UP000664835"/>
    </source>
</evidence>
<dbReference type="CDD" id="cd20716">
    <property type="entry name" value="cyt_P460_fam"/>
    <property type="match status" value="1"/>
</dbReference>
<feature type="signal peptide" evidence="1">
    <location>
        <begin position="1"/>
        <end position="28"/>
    </location>
</feature>
<organism evidence="3 4">
    <name type="scientific">Thiomicrorhabdus marina</name>
    <dbReference type="NCBI Taxonomy" id="2818442"/>
    <lineage>
        <taxon>Bacteria</taxon>
        <taxon>Pseudomonadati</taxon>
        <taxon>Pseudomonadota</taxon>
        <taxon>Gammaproteobacteria</taxon>
        <taxon>Thiotrichales</taxon>
        <taxon>Piscirickettsiaceae</taxon>
        <taxon>Thiomicrorhabdus</taxon>
    </lineage>
</organism>
<gene>
    <name evidence="3" type="ORF">J3998_00935</name>
</gene>
<dbReference type="InterPro" id="IPR038142">
    <property type="entry name" value="Cytochrome_P460_sp"/>
</dbReference>
<evidence type="ECO:0000313" key="3">
    <source>
        <dbReference type="EMBL" id="MBO1926127.1"/>
    </source>
</evidence>
<proteinExistence type="predicted"/>
<evidence type="ECO:0000256" key="1">
    <source>
        <dbReference type="SAM" id="SignalP"/>
    </source>
</evidence>
<dbReference type="EMBL" id="JAGETV010000001">
    <property type="protein sequence ID" value="MBO1926127.1"/>
    <property type="molecule type" value="Genomic_DNA"/>
</dbReference>
<dbReference type="Proteomes" id="UP000664835">
    <property type="component" value="Unassembled WGS sequence"/>
</dbReference>
<protein>
    <submittedName>
        <fullName evidence="3">Cytochrome P460 family protein</fullName>
    </submittedName>
</protein>
<keyword evidence="1" id="KW-0732">Signal</keyword>
<dbReference type="Pfam" id="PF16694">
    <property type="entry name" value="Cytochrome_P460"/>
    <property type="match status" value="1"/>
</dbReference>
<accession>A0ABS3Q1D7</accession>
<dbReference type="Gene3D" id="3.50.70.20">
    <property type="entry name" value="Cytochrome P460"/>
    <property type="match status" value="1"/>
</dbReference>
<evidence type="ECO:0000259" key="2">
    <source>
        <dbReference type="Pfam" id="PF16694"/>
    </source>
</evidence>
<reference evidence="3 4" key="1">
    <citation type="submission" date="2021-03" db="EMBL/GenBank/DDBJ databases">
        <title>Thiomicrorhabdus sp.nov.,novel sulfur-oxidizing bacteria isolated from coastal sediment.</title>
        <authorList>
            <person name="Liu X."/>
        </authorList>
    </citation>
    <scope>NUCLEOTIDE SEQUENCE [LARGE SCALE GENOMIC DNA]</scope>
    <source>
        <strain evidence="3 4">6S2-11</strain>
    </source>
</reference>
<dbReference type="RefSeq" id="WP_208146488.1">
    <property type="nucleotide sequence ID" value="NZ_JAGETV010000001.1"/>
</dbReference>
<dbReference type="InterPro" id="IPR032033">
    <property type="entry name" value="Cytochrome_P460"/>
</dbReference>
<name>A0ABS3Q1D7_9GAMM</name>
<comment type="caution">
    <text evidence="3">The sequence shown here is derived from an EMBL/GenBank/DDBJ whole genome shotgun (WGS) entry which is preliminary data.</text>
</comment>